<name>A0A5D2A8B1_GOSDA</name>
<dbReference type="AlphaFoldDB" id="A0A5D2A8B1"/>
<accession>A0A5D2A8B1</accession>
<dbReference type="EMBL" id="CM017712">
    <property type="protein sequence ID" value="TYG40328.1"/>
    <property type="molecule type" value="Genomic_DNA"/>
</dbReference>
<evidence type="ECO:0000313" key="2">
    <source>
        <dbReference type="Proteomes" id="UP000323506"/>
    </source>
</evidence>
<dbReference type="Proteomes" id="UP000323506">
    <property type="component" value="Chromosome D12"/>
</dbReference>
<gene>
    <name evidence="1" type="ORF">ES288_D12G084300v1</name>
</gene>
<proteinExistence type="predicted"/>
<protein>
    <submittedName>
        <fullName evidence="1">Uncharacterized protein</fullName>
    </submittedName>
</protein>
<organism evidence="1 2">
    <name type="scientific">Gossypium darwinii</name>
    <name type="common">Darwin's cotton</name>
    <name type="synonym">Gossypium barbadense var. darwinii</name>
    <dbReference type="NCBI Taxonomy" id="34276"/>
    <lineage>
        <taxon>Eukaryota</taxon>
        <taxon>Viridiplantae</taxon>
        <taxon>Streptophyta</taxon>
        <taxon>Embryophyta</taxon>
        <taxon>Tracheophyta</taxon>
        <taxon>Spermatophyta</taxon>
        <taxon>Magnoliopsida</taxon>
        <taxon>eudicotyledons</taxon>
        <taxon>Gunneridae</taxon>
        <taxon>Pentapetalae</taxon>
        <taxon>rosids</taxon>
        <taxon>malvids</taxon>
        <taxon>Malvales</taxon>
        <taxon>Malvaceae</taxon>
        <taxon>Malvoideae</taxon>
        <taxon>Gossypium</taxon>
    </lineage>
</organism>
<evidence type="ECO:0000313" key="1">
    <source>
        <dbReference type="EMBL" id="TYG40328.1"/>
    </source>
</evidence>
<reference evidence="1 2" key="1">
    <citation type="submission" date="2019-06" db="EMBL/GenBank/DDBJ databases">
        <title>WGS assembly of Gossypium darwinii.</title>
        <authorList>
            <person name="Chen Z.J."/>
            <person name="Sreedasyam A."/>
            <person name="Ando A."/>
            <person name="Song Q."/>
            <person name="De L."/>
            <person name="Hulse-Kemp A."/>
            <person name="Ding M."/>
            <person name="Ye W."/>
            <person name="Kirkbride R."/>
            <person name="Jenkins J."/>
            <person name="Plott C."/>
            <person name="Lovell J."/>
            <person name="Lin Y.-M."/>
            <person name="Vaughn R."/>
            <person name="Liu B."/>
            <person name="Li W."/>
            <person name="Simpson S."/>
            <person name="Scheffler B."/>
            <person name="Saski C."/>
            <person name="Grover C."/>
            <person name="Hu G."/>
            <person name="Conover J."/>
            <person name="Carlson J."/>
            <person name="Shu S."/>
            <person name="Boston L."/>
            <person name="Williams M."/>
            <person name="Peterson D."/>
            <person name="Mcgee K."/>
            <person name="Jones D."/>
            <person name="Wendel J."/>
            <person name="Stelly D."/>
            <person name="Grimwood J."/>
            <person name="Schmutz J."/>
        </authorList>
    </citation>
    <scope>NUCLEOTIDE SEQUENCE [LARGE SCALE GENOMIC DNA]</scope>
    <source>
        <strain evidence="1">1808015.09</strain>
    </source>
</reference>
<sequence length="147" mass="16665">MNVKFRFVFEVHGILGEVDIDGRRTSMTWCTPNGVTGGRRMVVTSKSIPPFAVHEYNVLLRIFLPVFETGSFIANLYLPYLLNELRGTIEVHSSSSNGPNSKLLVSKEDPIEFSIKPITCARSKKLKEAMMGLIQQIWAEHEKSNFY</sequence>
<keyword evidence="2" id="KW-1185">Reference proteome</keyword>